<organism evidence="1 2">
    <name type="scientific">Armillaria luteobubalina</name>
    <dbReference type="NCBI Taxonomy" id="153913"/>
    <lineage>
        <taxon>Eukaryota</taxon>
        <taxon>Fungi</taxon>
        <taxon>Dikarya</taxon>
        <taxon>Basidiomycota</taxon>
        <taxon>Agaricomycotina</taxon>
        <taxon>Agaricomycetes</taxon>
        <taxon>Agaricomycetidae</taxon>
        <taxon>Agaricales</taxon>
        <taxon>Marasmiineae</taxon>
        <taxon>Physalacriaceae</taxon>
        <taxon>Armillaria</taxon>
    </lineage>
</organism>
<evidence type="ECO:0000313" key="2">
    <source>
        <dbReference type="Proteomes" id="UP001175228"/>
    </source>
</evidence>
<comment type="caution">
    <text evidence="1">The sequence shown here is derived from an EMBL/GenBank/DDBJ whole genome shotgun (WGS) entry which is preliminary data.</text>
</comment>
<accession>A0AA39PJ95</accession>
<dbReference type="AlphaFoldDB" id="A0AA39PJ95"/>
<reference evidence="1" key="1">
    <citation type="submission" date="2023-06" db="EMBL/GenBank/DDBJ databases">
        <authorList>
            <consortium name="Lawrence Berkeley National Laboratory"/>
            <person name="Ahrendt S."/>
            <person name="Sahu N."/>
            <person name="Indic B."/>
            <person name="Wong-Bajracharya J."/>
            <person name="Merenyi Z."/>
            <person name="Ke H.-M."/>
            <person name="Monk M."/>
            <person name="Kocsube S."/>
            <person name="Drula E."/>
            <person name="Lipzen A."/>
            <person name="Balint B."/>
            <person name="Henrissat B."/>
            <person name="Andreopoulos B."/>
            <person name="Martin F.M."/>
            <person name="Harder C.B."/>
            <person name="Rigling D."/>
            <person name="Ford K.L."/>
            <person name="Foster G.D."/>
            <person name="Pangilinan J."/>
            <person name="Papanicolaou A."/>
            <person name="Barry K."/>
            <person name="LaButti K."/>
            <person name="Viragh M."/>
            <person name="Koriabine M."/>
            <person name="Yan M."/>
            <person name="Riley R."/>
            <person name="Champramary S."/>
            <person name="Plett K.L."/>
            <person name="Tsai I.J."/>
            <person name="Slot J."/>
            <person name="Sipos G."/>
            <person name="Plett J."/>
            <person name="Nagy L.G."/>
            <person name="Grigoriev I.V."/>
        </authorList>
    </citation>
    <scope>NUCLEOTIDE SEQUENCE</scope>
    <source>
        <strain evidence="1">HWK02</strain>
    </source>
</reference>
<keyword evidence="2" id="KW-1185">Reference proteome</keyword>
<name>A0AA39PJ95_9AGAR</name>
<dbReference type="EMBL" id="JAUEPU010000052">
    <property type="protein sequence ID" value="KAK0485313.1"/>
    <property type="molecule type" value="Genomic_DNA"/>
</dbReference>
<sequence>MTLTMDLSLFDAYPDISDFEQASRFLKTLRSSMKLEDVPPSFLSESCIQRLLRENPMYYVNLARRHADGRLAELEDT</sequence>
<gene>
    <name evidence="1" type="ORF">EDD18DRAFT_1467222</name>
</gene>
<feature type="non-terminal residue" evidence="1">
    <location>
        <position position="77"/>
    </location>
</feature>
<protein>
    <submittedName>
        <fullName evidence="1">Uncharacterized protein</fullName>
    </submittedName>
</protein>
<evidence type="ECO:0000313" key="1">
    <source>
        <dbReference type="EMBL" id="KAK0485313.1"/>
    </source>
</evidence>
<proteinExistence type="predicted"/>
<dbReference type="Proteomes" id="UP001175228">
    <property type="component" value="Unassembled WGS sequence"/>
</dbReference>